<gene>
    <name evidence="1" type="ORF">A3B92_03725</name>
</gene>
<dbReference type="EMBL" id="MHJG01000025">
    <property type="protein sequence ID" value="OGY63183.1"/>
    <property type="molecule type" value="Genomic_DNA"/>
</dbReference>
<evidence type="ECO:0008006" key="3">
    <source>
        <dbReference type="Google" id="ProtNLM"/>
    </source>
</evidence>
<dbReference type="Proteomes" id="UP000177960">
    <property type="component" value="Unassembled WGS sequence"/>
</dbReference>
<dbReference type="Pfam" id="PF13366">
    <property type="entry name" value="PDDEXK_3"/>
    <property type="match status" value="1"/>
</dbReference>
<dbReference type="InterPro" id="IPR026350">
    <property type="entry name" value="GxxExxY"/>
</dbReference>
<dbReference type="AlphaFoldDB" id="A0A1G1ZF91"/>
<dbReference type="STRING" id="1798404.A3B92_03725"/>
<organism evidence="1 2">
    <name type="scientific">Candidatus Harrisonbacteria bacterium RIFCSPHIGHO2_02_FULL_42_16</name>
    <dbReference type="NCBI Taxonomy" id="1798404"/>
    <lineage>
        <taxon>Bacteria</taxon>
        <taxon>Candidatus Harrisoniibacteriota</taxon>
    </lineage>
</organism>
<proteinExistence type="predicted"/>
<evidence type="ECO:0000313" key="2">
    <source>
        <dbReference type="Proteomes" id="UP000177960"/>
    </source>
</evidence>
<name>A0A1G1ZF91_9BACT</name>
<reference evidence="1 2" key="1">
    <citation type="journal article" date="2016" name="Nat. Commun.">
        <title>Thousands of microbial genomes shed light on interconnected biogeochemical processes in an aquifer system.</title>
        <authorList>
            <person name="Anantharaman K."/>
            <person name="Brown C.T."/>
            <person name="Hug L.A."/>
            <person name="Sharon I."/>
            <person name="Castelle C.J."/>
            <person name="Probst A.J."/>
            <person name="Thomas B.C."/>
            <person name="Singh A."/>
            <person name="Wilkins M.J."/>
            <person name="Karaoz U."/>
            <person name="Brodie E.L."/>
            <person name="Williams K.H."/>
            <person name="Hubbard S.S."/>
            <person name="Banfield J.F."/>
        </authorList>
    </citation>
    <scope>NUCLEOTIDE SEQUENCE [LARGE SCALE GENOMIC DNA]</scope>
</reference>
<evidence type="ECO:0000313" key="1">
    <source>
        <dbReference type="EMBL" id="OGY63183.1"/>
    </source>
</evidence>
<dbReference type="NCBIfam" id="TIGR04256">
    <property type="entry name" value="GxxExxY"/>
    <property type="match status" value="1"/>
</dbReference>
<protein>
    <recommendedName>
        <fullName evidence="3">GxxExxY protein</fullName>
    </recommendedName>
</protein>
<comment type="caution">
    <text evidence="1">The sequence shown here is derived from an EMBL/GenBank/DDBJ whole genome shotgun (WGS) entry which is preliminary data.</text>
</comment>
<sequence>MYEKNKVIYPELSYKITGILFDVWNTIGYGHKENFYQKAIAKSFKDKNVLFKEQFGVKVKYKGEDLGIYFLDFLIENKLVLEIKKREYFSKKDIEQLYSYLKATDLKLGIIAHFTSSGVKTKRILNIN</sequence>
<accession>A0A1G1ZF91</accession>